<dbReference type="Proteomes" id="UP000621510">
    <property type="component" value="Unassembled WGS sequence"/>
</dbReference>
<evidence type="ECO:0000313" key="2">
    <source>
        <dbReference type="Proteomes" id="UP000621510"/>
    </source>
</evidence>
<name>A0ABS1PS87_9ACTN</name>
<keyword evidence="2" id="KW-1185">Reference proteome</keyword>
<sequence length="80" mass="8821">MTSEVLTLVVAEELDPMVGMNALAKIDLDDECIRAFTVEVWPSLEYRDSHEDEGPKRLEAYIRKAAARVLPALCAGSRSG</sequence>
<reference evidence="1 2" key="1">
    <citation type="submission" date="2021-01" db="EMBL/GenBank/DDBJ databases">
        <title>WGS of actinomycetes isolated from Thailand.</title>
        <authorList>
            <person name="Thawai C."/>
        </authorList>
    </citation>
    <scope>NUCLEOTIDE SEQUENCE [LARGE SCALE GENOMIC DNA]</scope>
    <source>
        <strain evidence="1 2">CA3R110</strain>
    </source>
</reference>
<gene>
    <name evidence="1" type="ORF">JK364_23260</name>
</gene>
<dbReference type="EMBL" id="JAERRG010000009">
    <property type="protein sequence ID" value="MBL1115293.1"/>
    <property type="molecule type" value="Genomic_DNA"/>
</dbReference>
<accession>A0ABS1PS87</accession>
<organism evidence="1 2">
    <name type="scientific">Streptomyces endocoffeicus</name>
    <dbReference type="NCBI Taxonomy" id="2898945"/>
    <lineage>
        <taxon>Bacteria</taxon>
        <taxon>Bacillati</taxon>
        <taxon>Actinomycetota</taxon>
        <taxon>Actinomycetes</taxon>
        <taxon>Kitasatosporales</taxon>
        <taxon>Streptomycetaceae</taxon>
        <taxon>Streptomyces</taxon>
    </lineage>
</organism>
<dbReference type="RefSeq" id="WP_201853088.1">
    <property type="nucleotide sequence ID" value="NZ_JAERRG010000009.1"/>
</dbReference>
<comment type="caution">
    <text evidence="1">The sequence shown here is derived from an EMBL/GenBank/DDBJ whole genome shotgun (WGS) entry which is preliminary data.</text>
</comment>
<proteinExistence type="predicted"/>
<protein>
    <submittedName>
        <fullName evidence="1">Uncharacterized protein</fullName>
    </submittedName>
</protein>
<evidence type="ECO:0000313" key="1">
    <source>
        <dbReference type="EMBL" id="MBL1115293.1"/>
    </source>
</evidence>